<comment type="cofactor">
    <cofactor evidence="1">
        <name>Mg(2+)</name>
        <dbReference type="ChEBI" id="CHEBI:18420"/>
    </cofactor>
</comment>
<dbReference type="PRINTS" id="PR00509">
    <property type="entry name" value="PGMPMM"/>
</dbReference>
<dbReference type="GO" id="GO:0004615">
    <property type="term" value="F:phosphomannomutase activity"/>
    <property type="evidence" value="ECO:0007669"/>
    <property type="project" value="TreeGrafter"/>
</dbReference>
<dbReference type="InterPro" id="IPR005846">
    <property type="entry name" value="A-D-PHexomutase_a/b/a-III"/>
</dbReference>
<dbReference type="PANTHER" id="PTHR42946:SF1">
    <property type="entry name" value="PHOSPHOGLUCOMUTASE (ALPHA-D-GLUCOSE-1,6-BISPHOSPHATE-DEPENDENT)"/>
    <property type="match status" value="1"/>
</dbReference>
<comment type="similarity">
    <text evidence="2">Belongs to the phosphohexose mutase family.</text>
</comment>
<organism evidence="7 8">
    <name type="scientific">Alkalibaculum sporogenes</name>
    <dbReference type="NCBI Taxonomy" id="2655001"/>
    <lineage>
        <taxon>Bacteria</taxon>
        <taxon>Bacillati</taxon>
        <taxon>Bacillota</taxon>
        <taxon>Clostridia</taxon>
        <taxon>Eubacteriales</taxon>
        <taxon>Eubacteriaceae</taxon>
        <taxon>Alkalibaculum</taxon>
    </lineage>
</organism>
<name>A0A6A7K7B0_9FIRM</name>
<evidence type="ECO:0000313" key="7">
    <source>
        <dbReference type="EMBL" id="MPW25378.1"/>
    </source>
</evidence>
<dbReference type="InterPro" id="IPR005844">
    <property type="entry name" value="A-D-PHexomutase_a/b/a-I"/>
</dbReference>
<dbReference type="Proteomes" id="UP000440004">
    <property type="component" value="Unassembled WGS sequence"/>
</dbReference>
<keyword evidence="8" id="KW-1185">Reference proteome</keyword>
<evidence type="ECO:0000313" key="8">
    <source>
        <dbReference type="Proteomes" id="UP000440004"/>
    </source>
</evidence>
<proteinExistence type="inferred from homology"/>
<evidence type="ECO:0000256" key="2">
    <source>
        <dbReference type="ARBA" id="ARBA00010231"/>
    </source>
</evidence>
<dbReference type="AlphaFoldDB" id="A0A6A7K7B0"/>
<accession>A0A6A7K7B0</accession>
<dbReference type="Pfam" id="PF02878">
    <property type="entry name" value="PGM_PMM_I"/>
    <property type="match status" value="1"/>
</dbReference>
<dbReference type="InterPro" id="IPR005841">
    <property type="entry name" value="Alpha-D-phosphohexomutase_SF"/>
</dbReference>
<dbReference type="CDD" id="cd03089">
    <property type="entry name" value="PMM_PGM"/>
    <property type="match status" value="1"/>
</dbReference>
<dbReference type="RefSeq" id="WP_343029968.1">
    <property type="nucleotide sequence ID" value="NZ_WHNX01000007.1"/>
</dbReference>
<feature type="domain" description="Alpha-D-phosphohexomutase alpha/beta/alpha" evidence="6">
    <location>
        <begin position="278"/>
        <end position="391"/>
    </location>
</feature>
<dbReference type="SUPFAM" id="SSF53738">
    <property type="entry name" value="Phosphoglucomutase, first 3 domains"/>
    <property type="match status" value="3"/>
</dbReference>
<dbReference type="Pfam" id="PF02880">
    <property type="entry name" value="PGM_PMM_III"/>
    <property type="match status" value="1"/>
</dbReference>
<feature type="domain" description="Alpha-D-phosphohexomutase alpha/beta/alpha" evidence="4">
    <location>
        <begin position="8"/>
        <end position="147"/>
    </location>
</feature>
<dbReference type="PANTHER" id="PTHR42946">
    <property type="entry name" value="PHOSPHOHEXOSE MUTASE"/>
    <property type="match status" value="1"/>
</dbReference>
<protein>
    <submittedName>
        <fullName evidence="7">Phosphomannomutase/phosphoglucomutase</fullName>
    </submittedName>
</protein>
<dbReference type="FunFam" id="3.40.120.10:FF:000010">
    <property type="entry name" value="phosphomannomutase/phosphoglucomutase isoform X1"/>
    <property type="match status" value="1"/>
</dbReference>
<dbReference type="InterPro" id="IPR016055">
    <property type="entry name" value="A-D-PHexomutase_a/b/a-I/II/III"/>
</dbReference>
<evidence type="ECO:0000256" key="1">
    <source>
        <dbReference type="ARBA" id="ARBA00001946"/>
    </source>
</evidence>
<dbReference type="Gene3D" id="3.30.310.50">
    <property type="entry name" value="Alpha-D-phosphohexomutase, C-terminal domain"/>
    <property type="match status" value="1"/>
</dbReference>
<keyword evidence="3" id="KW-0597">Phosphoprotein</keyword>
<sequence length="492" mass="54172">MSLLKLQNGSDIRGVAVEGVQGEEVNLTVDAVSKITFAFKQWLENKMPSKDLKIAIGRDSRISGEMLIDAAIKGMSSKNVTIYDCGMASTPAMFMTTIDDEIDADAAIMVTASHLPFNRNGLKLFTKKGGADSKDIKEILDIADNLEDNNYTVNGRVENIDFISKYSKGLVNIIRETTNEEKPFNNCKIIVDAGNGAGGFFAAKVLKPLGANIEGSLYLEPDGYFPNHEPNPENKEAMESIQQAVIDSKAELGIIFDTDVDRAAVVDGKGNAINRNPLVALMSAIVLNDYPNTTIVTDSVTSVGLKTFIEGKGGKQHRFKRGYKNVINEAIRLNEEGIQSHLAIETSGHCAFKENYFLDDGAYLVTKVLITFANLRKSGKDLGDLINKLQEPFEVREFRAKITNSEFKQYGLQLLDEFGSYINTVPGWCLEEPNFEGVRVNCADQSGWCLVRMSLHDPVLAINMESDIPGGCEKIEKLLMSFLNKYEGLAFS</sequence>
<dbReference type="InterPro" id="IPR005845">
    <property type="entry name" value="A-D-PHexomutase_a/b/a-II"/>
</dbReference>
<dbReference type="EMBL" id="WHNX01000007">
    <property type="protein sequence ID" value="MPW25378.1"/>
    <property type="molecule type" value="Genomic_DNA"/>
</dbReference>
<dbReference type="Pfam" id="PF02879">
    <property type="entry name" value="PGM_PMM_II"/>
    <property type="match status" value="1"/>
</dbReference>
<reference evidence="7 8" key="1">
    <citation type="submission" date="2019-10" db="EMBL/GenBank/DDBJ databases">
        <title>Alkalibaculum tamaniensis sp.nov., a new alkaliphilic acetogen, isolated on methoxylated aromatics from a mud volcano.</title>
        <authorList>
            <person name="Khomyakova M.A."/>
            <person name="Merkel A.Y."/>
            <person name="Bonch-Osmolovskaya E.A."/>
            <person name="Slobodkin A.I."/>
        </authorList>
    </citation>
    <scope>NUCLEOTIDE SEQUENCE [LARGE SCALE GENOMIC DNA]</scope>
    <source>
        <strain evidence="7 8">M08DMB</strain>
    </source>
</reference>
<evidence type="ECO:0000259" key="5">
    <source>
        <dbReference type="Pfam" id="PF02879"/>
    </source>
</evidence>
<evidence type="ECO:0000256" key="3">
    <source>
        <dbReference type="ARBA" id="ARBA00022553"/>
    </source>
</evidence>
<dbReference type="Gene3D" id="3.40.120.10">
    <property type="entry name" value="Alpha-D-Glucose-1,6-Bisphosphate, subunit A, domain 3"/>
    <property type="match status" value="3"/>
</dbReference>
<comment type="caution">
    <text evidence="7">The sequence shown here is derived from an EMBL/GenBank/DDBJ whole genome shotgun (WGS) entry which is preliminary data.</text>
</comment>
<gene>
    <name evidence="7" type="ORF">GC105_06215</name>
</gene>
<evidence type="ECO:0000259" key="4">
    <source>
        <dbReference type="Pfam" id="PF02878"/>
    </source>
</evidence>
<evidence type="ECO:0000259" key="6">
    <source>
        <dbReference type="Pfam" id="PF02880"/>
    </source>
</evidence>
<dbReference type="InterPro" id="IPR050060">
    <property type="entry name" value="Phosphoglucosamine_mutase"/>
</dbReference>
<dbReference type="GO" id="GO:0005975">
    <property type="term" value="P:carbohydrate metabolic process"/>
    <property type="evidence" value="ECO:0007669"/>
    <property type="project" value="InterPro"/>
</dbReference>
<feature type="domain" description="Alpha-D-phosphohexomutase alpha/beta/alpha" evidence="5">
    <location>
        <begin position="165"/>
        <end position="270"/>
    </location>
</feature>